<evidence type="ECO:0000256" key="8">
    <source>
        <dbReference type="ARBA" id="ARBA00023229"/>
    </source>
</evidence>
<dbReference type="PANTHER" id="PTHR43281">
    <property type="entry name" value="FARNESYL DIPHOSPHATE SYNTHASE"/>
    <property type="match status" value="1"/>
</dbReference>
<dbReference type="GO" id="GO:0016114">
    <property type="term" value="P:terpenoid biosynthetic process"/>
    <property type="evidence" value="ECO:0007669"/>
    <property type="project" value="UniProtKB-ARBA"/>
</dbReference>
<dbReference type="AlphaFoldDB" id="A0A5P1X4P9"/>
<comment type="catalytic activity">
    <reaction evidence="11">
        <text>isopentenyl diphosphate + (2E)-geranyl diphosphate = (2E,6E)-farnesyl diphosphate + diphosphate</text>
        <dbReference type="Rhea" id="RHEA:19361"/>
        <dbReference type="ChEBI" id="CHEBI:33019"/>
        <dbReference type="ChEBI" id="CHEBI:58057"/>
        <dbReference type="ChEBI" id="CHEBI:128769"/>
        <dbReference type="ChEBI" id="CHEBI:175763"/>
        <dbReference type="EC" id="2.5.1.10"/>
    </reaction>
</comment>
<evidence type="ECO:0000313" key="14">
    <source>
        <dbReference type="Proteomes" id="UP000325295"/>
    </source>
</evidence>
<evidence type="ECO:0000313" key="13">
    <source>
        <dbReference type="EMBL" id="QER68375.1"/>
    </source>
</evidence>
<dbReference type="FunFam" id="1.10.600.10:FF:000001">
    <property type="entry name" value="Geranylgeranyl diphosphate synthase"/>
    <property type="match status" value="1"/>
</dbReference>
<dbReference type="Proteomes" id="UP000325295">
    <property type="component" value="Chromosome"/>
</dbReference>
<evidence type="ECO:0000256" key="9">
    <source>
        <dbReference type="ARBA" id="ARBA00032380"/>
    </source>
</evidence>
<comment type="similarity">
    <text evidence="2 12">Belongs to the FPP/GGPP synthase family.</text>
</comment>
<keyword evidence="14" id="KW-1185">Reference proteome</keyword>
<dbReference type="EC" id="2.5.1.10" evidence="3"/>
<evidence type="ECO:0000256" key="7">
    <source>
        <dbReference type="ARBA" id="ARBA00022842"/>
    </source>
</evidence>
<evidence type="ECO:0000256" key="12">
    <source>
        <dbReference type="RuleBase" id="RU004466"/>
    </source>
</evidence>
<dbReference type="CDD" id="cd00685">
    <property type="entry name" value="Trans_IPPS_HT"/>
    <property type="match status" value="1"/>
</dbReference>
<evidence type="ECO:0000256" key="10">
    <source>
        <dbReference type="ARBA" id="ARBA00032873"/>
    </source>
</evidence>
<dbReference type="PANTHER" id="PTHR43281:SF1">
    <property type="entry name" value="FARNESYL DIPHOSPHATE SYNTHASE"/>
    <property type="match status" value="1"/>
</dbReference>
<dbReference type="GO" id="GO:0004337">
    <property type="term" value="F:(2E,6E)-farnesyl diphosphate synthase activity"/>
    <property type="evidence" value="ECO:0007669"/>
    <property type="project" value="UniProtKB-EC"/>
</dbReference>
<dbReference type="GO" id="GO:0046872">
    <property type="term" value="F:metal ion binding"/>
    <property type="evidence" value="ECO:0007669"/>
    <property type="project" value="UniProtKB-KW"/>
</dbReference>
<reference evidence="13 14" key="1">
    <citation type="submission" date="2019-09" db="EMBL/GenBank/DDBJ databases">
        <title>Complete Genome Sequence of Lactobacillus nenjiangensis SH-Y15, isolated from sauerkraut.</title>
        <authorList>
            <person name="Yang H."/>
        </authorList>
    </citation>
    <scope>NUCLEOTIDE SEQUENCE [LARGE SCALE GENOMIC DNA]</scope>
    <source>
        <strain evidence="13 14">SH-Y15</strain>
    </source>
</reference>
<evidence type="ECO:0000256" key="1">
    <source>
        <dbReference type="ARBA" id="ARBA00001946"/>
    </source>
</evidence>
<name>A0A5P1X4P9_9LACO</name>
<dbReference type="InterPro" id="IPR033749">
    <property type="entry name" value="Polyprenyl_synt_CS"/>
</dbReference>
<dbReference type="NCBIfam" id="NF045485">
    <property type="entry name" value="FPPsyn"/>
    <property type="match status" value="1"/>
</dbReference>
<dbReference type="GO" id="GO:0005737">
    <property type="term" value="C:cytoplasm"/>
    <property type="evidence" value="ECO:0007669"/>
    <property type="project" value="UniProtKB-ARBA"/>
</dbReference>
<evidence type="ECO:0000256" key="6">
    <source>
        <dbReference type="ARBA" id="ARBA00022723"/>
    </source>
</evidence>
<dbReference type="InterPro" id="IPR008949">
    <property type="entry name" value="Isoprenoid_synthase_dom_sf"/>
</dbReference>
<dbReference type="PROSITE" id="PS00723">
    <property type="entry name" value="POLYPRENYL_SYNTHASE_1"/>
    <property type="match status" value="1"/>
</dbReference>
<keyword evidence="7" id="KW-0460">Magnesium</keyword>
<evidence type="ECO:0000256" key="4">
    <source>
        <dbReference type="ARBA" id="ARBA00015100"/>
    </source>
</evidence>
<organism evidence="13 14">
    <name type="scientific">Paucilactobacillus nenjiangensis</name>
    <dbReference type="NCBI Taxonomy" id="1296540"/>
    <lineage>
        <taxon>Bacteria</taxon>
        <taxon>Bacillati</taxon>
        <taxon>Bacillota</taxon>
        <taxon>Bacilli</taxon>
        <taxon>Lactobacillales</taxon>
        <taxon>Lactobacillaceae</taxon>
        <taxon>Paucilactobacillus</taxon>
    </lineage>
</organism>
<comment type="cofactor">
    <cofactor evidence="1">
        <name>Mg(2+)</name>
        <dbReference type="ChEBI" id="CHEBI:18420"/>
    </cofactor>
</comment>
<evidence type="ECO:0000256" key="5">
    <source>
        <dbReference type="ARBA" id="ARBA00022679"/>
    </source>
</evidence>
<keyword evidence="6" id="KW-0479">Metal-binding</keyword>
<dbReference type="PROSITE" id="PS00444">
    <property type="entry name" value="POLYPRENYL_SYNTHASE_2"/>
    <property type="match status" value="1"/>
</dbReference>
<dbReference type="OrthoDB" id="9805316at2"/>
<proteinExistence type="inferred from homology"/>
<keyword evidence="8" id="KW-0414">Isoprene biosynthesis</keyword>
<protein>
    <recommendedName>
        <fullName evidence="4">Farnesyl diphosphate synthase</fullName>
        <ecNumber evidence="3">2.5.1.10</ecNumber>
    </recommendedName>
    <alternativeName>
        <fullName evidence="10">(2E,6E)-farnesyl diphosphate synthase</fullName>
    </alternativeName>
    <alternativeName>
        <fullName evidence="9">Geranyltranstransferase</fullName>
    </alternativeName>
</protein>
<dbReference type="SFLD" id="SFLDS00005">
    <property type="entry name" value="Isoprenoid_Synthase_Type_I"/>
    <property type="match status" value="1"/>
</dbReference>
<accession>A0A5P1X4P9</accession>
<gene>
    <name evidence="13" type="ORF">F0161_05415</name>
</gene>
<evidence type="ECO:0000256" key="2">
    <source>
        <dbReference type="ARBA" id="ARBA00006706"/>
    </source>
</evidence>
<dbReference type="KEGG" id="lnn:F0161_05415"/>
<dbReference type="Pfam" id="PF00348">
    <property type="entry name" value="polyprenyl_synt"/>
    <property type="match status" value="1"/>
</dbReference>
<dbReference type="SFLD" id="SFLDG01017">
    <property type="entry name" value="Polyprenyl_Transferase_Like"/>
    <property type="match status" value="1"/>
</dbReference>
<dbReference type="SUPFAM" id="SSF48576">
    <property type="entry name" value="Terpenoid synthases"/>
    <property type="match status" value="1"/>
</dbReference>
<dbReference type="Gene3D" id="1.10.600.10">
    <property type="entry name" value="Farnesyl Diphosphate Synthase"/>
    <property type="match status" value="1"/>
</dbReference>
<evidence type="ECO:0000256" key="3">
    <source>
        <dbReference type="ARBA" id="ARBA00012439"/>
    </source>
</evidence>
<sequence>MFELTTIDELQQTIDDFLSRSIEADTDQTLLHSAMQYSVAAGGKRLRPALTLRVIQALQRDNFDLEKYLKAASALELLHTYSLIHDDLPAMDNDDLRRGMPTNHKKFGDAIAILAGDGLLTLAFQWLVDNPLNDQVTRNLTLQLSHYAGPAGMVAGQVIDISNEGSQLTYPELQNLHLKKTGALIEYATQAGGIMAGATAEQQALLLSFGRHYGLAFQIFDDLMDQTSTTEQMGKAVHKDAVEEKNTYPGLFGIDGTKDKLSAVIKDAKADLEKLSAISPIKKTDFDDFLAYFKI</sequence>
<dbReference type="InterPro" id="IPR053378">
    <property type="entry name" value="Prenyl_diphosphate_synthase"/>
</dbReference>
<evidence type="ECO:0000256" key="11">
    <source>
        <dbReference type="ARBA" id="ARBA00049399"/>
    </source>
</evidence>
<dbReference type="InterPro" id="IPR000092">
    <property type="entry name" value="Polyprenyl_synt"/>
</dbReference>
<dbReference type="EMBL" id="CP043939">
    <property type="protein sequence ID" value="QER68375.1"/>
    <property type="molecule type" value="Genomic_DNA"/>
</dbReference>
<keyword evidence="5 12" id="KW-0808">Transferase</keyword>